<dbReference type="PANTHER" id="PTHR11907">
    <property type="entry name" value="AMIDOPHOSPHORIBOSYLTRANSFERASE"/>
    <property type="match status" value="1"/>
</dbReference>
<dbReference type="SMART" id="SM00248">
    <property type="entry name" value="ANK"/>
    <property type="match status" value="4"/>
</dbReference>
<dbReference type="InterPro" id="IPR036770">
    <property type="entry name" value="Ankyrin_rpt-contain_sf"/>
</dbReference>
<name>A0A9Q0M6D9_BLOTA</name>
<dbReference type="Gene3D" id="3.40.50.2020">
    <property type="match status" value="1"/>
</dbReference>
<keyword evidence="7" id="KW-1053">Target membrane</keyword>
<keyword evidence="5" id="KW-0315">Glutamine amidotransferase</keyword>
<comment type="subcellular location">
    <subcellularLocation>
        <location evidence="1">Target cell membrane</location>
    </subcellularLocation>
</comment>
<feature type="repeat" description="ANK" evidence="8">
    <location>
        <begin position="589"/>
        <end position="621"/>
    </location>
</feature>
<evidence type="ECO:0000256" key="3">
    <source>
        <dbReference type="ARBA" id="ARBA00022537"/>
    </source>
</evidence>
<dbReference type="Gene3D" id="3.60.20.10">
    <property type="entry name" value="Glutamine Phosphoribosylpyrophosphate, subunit 1, domain 1"/>
    <property type="match status" value="2"/>
</dbReference>
<dbReference type="GO" id="GO:0006887">
    <property type="term" value="P:exocytosis"/>
    <property type="evidence" value="ECO:0007669"/>
    <property type="project" value="UniProtKB-KW"/>
</dbReference>
<dbReference type="AlphaFoldDB" id="A0A9Q0M6D9"/>
<feature type="region of interest" description="Disordered" evidence="9">
    <location>
        <begin position="1026"/>
        <end position="1045"/>
    </location>
</feature>
<keyword evidence="6" id="KW-0800">Toxin</keyword>
<evidence type="ECO:0000256" key="2">
    <source>
        <dbReference type="ARBA" id="ARBA00022483"/>
    </source>
</evidence>
<dbReference type="CDD" id="cd21930">
    <property type="entry name" value="IPD_PPP1R12"/>
    <property type="match status" value="1"/>
</dbReference>
<dbReference type="GO" id="GO:0044231">
    <property type="term" value="C:host cell presynaptic membrane"/>
    <property type="evidence" value="ECO:0007669"/>
    <property type="project" value="UniProtKB-KW"/>
</dbReference>
<dbReference type="InterPro" id="IPR000836">
    <property type="entry name" value="PRTase_dom"/>
</dbReference>
<keyword evidence="7" id="KW-0472">Membrane</keyword>
<dbReference type="PROSITE" id="PS51278">
    <property type="entry name" value="GATASE_TYPE_2"/>
    <property type="match status" value="1"/>
</dbReference>
<keyword evidence="6" id="KW-0528">Neurotoxin</keyword>
<protein>
    <recommendedName>
        <fullName evidence="10">Glutamine amidotransferase type-2 domain-containing protein</fullName>
    </recommendedName>
</protein>
<evidence type="ECO:0000313" key="11">
    <source>
        <dbReference type="EMBL" id="KAJ6220050.1"/>
    </source>
</evidence>
<keyword evidence="8" id="KW-0040">ANK repeat</keyword>
<keyword evidence="4" id="KW-0808">Transferase</keyword>
<proteinExistence type="predicted"/>
<feature type="region of interest" description="Disordered" evidence="9">
    <location>
        <begin position="476"/>
        <end position="505"/>
    </location>
</feature>
<evidence type="ECO:0000256" key="7">
    <source>
        <dbReference type="ARBA" id="ARBA00023298"/>
    </source>
</evidence>
<dbReference type="CDD" id="cd06223">
    <property type="entry name" value="PRTases_typeI"/>
    <property type="match status" value="1"/>
</dbReference>
<dbReference type="InterPro" id="IPR002110">
    <property type="entry name" value="Ankyrin_rpt"/>
</dbReference>
<dbReference type="PROSITE" id="PS50297">
    <property type="entry name" value="ANK_REP_REGION"/>
    <property type="match status" value="3"/>
</dbReference>
<feature type="repeat" description="ANK" evidence="8">
    <location>
        <begin position="781"/>
        <end position="813"/>
    </location>
</feature>
<evidence type="ECO:0000256" key="9">
    <source>
        <dbReference type="SAM" id="MobiDB-lite"/>
    </source>
</evidence>
<dbReference type="Proteomes" id="UP001142055">
    <property type="component" value="Chromosome 2"/>
</dbReference>
<feature type="repeat" description="ANK" evidence="8">
    <location>
        <begin position="622"/>
        <end position="645"/>
    </location>
</feature>
<sequence length="1151" mass="128620">MCSRKAREILDTDEDGLEYLQDKCGIFGCIANGEWPTNLDVAHIICLGLVGLQHRGQESAGIITCKWTHEPLSVHRGIGLVSQVFNEPIMMTLKGNLGIGHTRYSTMGGADNVGLVQPFMVHTSYGTIAVAHNGELVNSNRLRERILANGVGLSTGSDSELITQALSMEPPEQFKQDYINNKFKMMNVQGGQTVNGQNGHDLEDALTVNHSSPYATRLSEKESNFVARILHLMSLTPLSYSLVILYDECIYAIRDPFGNRPLCIGALVPPNTAHGVENLNINNVDGWVISSESCSFPSVCAQIFRDVMPGEIVKLEKYKMPRTLAMVTRPDNAPPAFCIFEYVYFARPDSMFEGQMVYSVRQTCGRQLAIEAPVTQSDGNMSDFIVAAVPESAIPAALGYALESKLPYVEVFCRNRYVGRSFIQPSMRLRRLAVAKKFGPLAQNFAGKSIILIDDSIVRGTTIGQLIRLLKDAASSNASNSSTSSYDSNSSYQTSSSSSIEPFGSYQNRNQNALQRRAQQLRRWREIEELELKENEGQPQRQRTQTKVCFSATTLFLSACAQNDLEECDRLLRLKDLKDAGGVNVTNCDGLTALHQACIDDNEPLVRWLLSKSANINCKDNEGWTPLHASASCGNSNIVNILISNPDCDIFALNCDNELSCDVCENKECETMIRNRMNELMGCEKPTQSYSSIRDDEDEPENEVFKDLRQQELKTIERDLNKWIDGKGTIDIKSEFEKTRDPLSGATILHVCAAKGYNDILNQLLVEFVNEIDLDSFRDCDGYTALHAAAFWKQPETFETLLKFGANPELPTEKTSENIISSSVLELCKNDPKFVQLIEINKEKEKIAKESETQRKIFAKRQRENRRSTQGVKKEDLEKALKIMEISQNSSNSSEKDFNSIMMKVNNNNDERISSEETINQTTSMSSDTNGSTSNDTSASYSVPLNKNNDSTTTSWTIKLPPKSGTISAIDNDTINNNHQETTTSSTLKRDSSSTNDKTSNAEPSTPEVTVTISPADFARRRRIKRRSTGIEDDSGHVLSPECIPDPTNPLSLSTNANTDTVEASFDVILNVCIPFIILKVKNQFPKKKKRFDRFNPICTRVKGRERERETTFDFDTLHIQQKKGKCTCTANRDVEPIHMVEVYERNRLQM</sequence>
<dbReference type="SUPFAM" id="SSF48403">
    <property type="entry name" value="Ankyrin repeat"/>
    <property type="match status" value="1"/>
</dbReference>
<keyword evidence="2" id="KW-0268">Exocytosis</keyword>
<dbReference type="Pfam" id="PF13522">
    <property type="entry name" value="GATase_6"/>
    <property type="match status" value="1"/>
</dbReference>
<dbReference type="Gene3D" id="1.25.40.20">
    <property type="entry name" value="Ankyrin repeat-containing domain"/>
    <property type="match status" value="2"/>
</dbReference>
<dbReference type="GO" id="GO:0016740">
    <property type="term" value="F:transferase activity"/>
    <property type="evidence" value="ECO:0007669"/>
    <property type="project" value="UniProtKB-KW"/>
</dbReference>
<keyword evidence="12" id="KW-1185">Reference proteome</keyword>
<feature type="compositionally biased region" description="Low complexity" evidence="9">
    <location>
        <begin position="922"/>
        <end position="940"/>
    </location>
</feature>
<dbReference type="PROSITE" id="PS50088">
    <property type="entry name" value="ANK_REPEAT"/>
    <property type="match status" value="3"/>
</dbReference>
<evidence type="ECO:0000256" key="1">
    <source>
        <dbReference type="ARBA" id="ARBA00004175"/>
    </source>
</evidence>
<keyword evidence="3" id="KW-1052">Target cell membrane</keyword>
<dbReference type="Gene3D" id="6.10.140.390">
    <property type="match status" value="1"/>
</dbReference>
<feature type="compositionally biased region" description="Low complexity" evidence="9">
    <location>
        <begin position="476"/>
        <end position="499"/>
    </location>
</feature>
<gene>
    <name evidence="11" type="ORF">RDWZM_005862</name>
</gene>
<keyword evidence="6" id="KW-0638">Presynaptic neurotoxin</keyword>
<evidence type="ECO:0000256" key="5">
    <source>
        <dbReference type="ARBA" id="ARBA00022962"/>
    </source>
</evidence>
<feature type="compositionally biased region" description="Polar residues" evidence="9">
    <location>
        <begin position="965"/>
        <end position="1013"/>
    </location>
</feature>
<dbReference type="SUPFAM" id="SSF53271">
    <property type="entry name" value="PRTase-like"/>
    <property type="match status" value="1"/>
</dbReference>
<dbReference type="InterPro" id="IPR029055">
    <property type="entry name" value="Ntn_hydrolases_N"/>
</dbReference>
<evidence type="ECO:0000256" key="6">
    <source>
        <dbReference type="ARBA" id="ARBA00023028"/>
    </source>
</evidence>
<accession>A0A9Q0M6D9</accession>
<feature type="compositionally biased region" description="Polar residues" evidence="9">
    <location>
        <begin position="941"/>
        <end position="957"/>
    </location>
</feature>
<organism evidence="11 12">
    <name type="scientific">Blomia tropicalis</name>
    <name type="common">Mite</name>
    <dbReference type="NCBI Taxonomy" id="40697"/>
    <lineage>
        <taxon>Eukaryota</taxon>
        <taxon>Metazoa</taxon>
        <taxon>Ecdysozoa</taxon>
        <taxon>Arthropoda</taxon>
        <taxon>Chelicerata</taxon>
        <taxon>Arachnida</taxon>
        <taxon>Acari</taxon>
        <taxon>Acariformes</taxon>
        <taxon>Sarcoptiformes</taxon>
        <taxon>Astigmata</taxon>
        <taxon>Glycyphagoidea</taxon>
        <taxon>Echimyopodidae</taxon>
        <taxon>Blomia</taxon>
    </lineage>
</organism>
<dbReference type="InterPro" id="IPR029057">
    <property type="entry name" value="PRTase-like"/>
</dbReference>
<evidence type="ECO:0000256" key="4">
    <source>
        <dbReference type="ARBA" id="ARBA00022679"/>
    </source>
</evidence>
<comment type="caution">
    <text evidence="11">The sequence shown here is derived from an EMBL/GenBank/DDBJ whole genome shotgun (WGS) entry which is preliminary data.</text>
</comment>
<feature type="region of interest" description="Disordered" evidence="9">
    <location>
        <begin position="918"/>
        <end position="1016"/>
    </location>
</feature>
<dbReference type="GO" id="GO:0044218">
    <property type="term" value="C:other organism cell membrane"/>
    <property type="evidence" value="ECO:0007669"/>
    <property type="project" value="UniProtKB-KW"/>
</dbReference>
<evidence type="ECO:0000313" key="12">
    <source>
        <dbReference type="Proteomes" id="UP001142055"/>
    </source>
</evidence>
<dbReference type="EMBL" id="JAPWDV010000002">
    <property type="protein sequence ID" value="KAJ6220050.1"/>
    <property type="molecule type" value="Genomic_DNA"/>
</dbReference>
<evidence type="ECO:0000256" key="8">
    <source>
        <dbReference type="PROSITE-ProRule" id="PRU00023"/>
    </source>
</evidence>
<evidence type="ECO:0000259" key="10">
    <source>
        <dbReference type="PROSITE" id="PS51278"/>
    </source>
</evidence>
<dbReference type="Pfam" id="PF12796">
    <property type="entry name" value="Ank_2"/>
    <property type="match status" value="2"/>
</dbReference>
<dbReference type="InterPro" id="IPR017932">
    <property type="entry name" value="GATase_2_dom"/>
</dbReference>
<dbReference type="SUPFAM" id="SSF56235">
    <property type="entry name" value="N-terminal nucleophile aminohydrolases (Ntn hydrolases)"/>
    <property type="match status" value="1"/>
</dbReference>
<reference evidence="11" key="1">
    <citation type="submission" date="2022-12" db="EMBL/GenBank/DDBJ databases">
        <title>Genome assemblies of Blomia tropicalis.</title>
        <authorList>
            <person name="Cui Y."/>
        </authorList>
    </citation>
    <scope>NUCLEOTIDE SEQUENCE</scope>
    <source>
        <tissue evidence="11">Adult mites</tissue>
    </source>
</reference>
<feature type="domain" description="Glutamine amidotransferase type-2" evidence="10">
    <location>
        <begin position="24"/>
        <end position="318"/>
    </location>
</feature>